<gene>
    <name evidence="1" type="ORF">SOCEGT47_081340</name>
</gene>
<dbReference type="AlphaFoldDB" id="A0A4P2QCR6"/>
<dbReference type="PROSITE" id="PS51257">
    <property type="entry name" value="PROKAR_LIPOPROTEIN"/>
    <property type="match status" value="1"/>
</dbReference>
<sequence>MGRVLLRLGAFAAVGVLSFVGCSVDSSTELAGDSQLEDGAASLTMDLDGSVAHAVRLDASRVRVDIYDRAGTPQFSADFRVPQGQTPTVEWTYLHPATADAPAPEATTGSMEVELEQLPSLEGAITGAAVIQAQVSRVISGEEYDNWGCDLLPGQYNWIVSCGTKGACCDVHDACFATYGCTAGSWTNPGSEPWQCSVLCNASAVACFTTLNPGPSACCWRGNCGQPR</sequence>
<name>A0A4P2QCR6_SORCE</name>
<dbReference type="Proteomes" id="UP000295781">
    <property type="component" value="Chromosome"/>
</dbReference>
<evidence type="ECO:0000313" key="2">
    <source>
        <dbReference type="Proteomes" id="UP000295781"/>
    </source>
</evidence>
<protein>
    <submittedName>
        <fullName evidence="1">Uncharacterized protein</fullName>
    </submittedName>
</protein>
<evidence type="ECO:0000313" key="1">
    <source>
        <dbReference type="EMBL" id="AUX27540.1"/>
    </source>
</evidence>
<dbReference type="OrthoDB" id="5516883at2"/>
<accession>A0A4P2QCR6</accession>
<organism evidence="1 2">
    <name type="scientific">Sorangium cellulosum</name>
    <name type="common">Polyangium cellulosum</name>
    <dbReference type="NCBI Taxonomy" id="56"/>
    <lineage>
        <taxon>Bacteria</taxon>
        <taxon>Pseudomonadati</taxon>
        <taxon>Myxococcota</taxon>
        <taxon>Polyangia</taxon>
        <taxon>Polyangiales</taxon>
        <taxon>Polyangiaceae</taxon>
        <taxon>Sorangium</taxon>
    </lineage>
</organism>
<reference evidence="1 2" key="1">
    <citation type="submission" date="2015-09" db="EMBL/GenBank/DDBJ databases">
        <title>Sorangium comparison.</title>
        <authorList>
            <person name="Zaburannyi N."/>
            <person name="Bunk B."/>
            <person name="Overmann J."/>
            <person name="Mueller R."/>
        </authorList>
    </citation>
    <scope>NUCLEOTIDE SEQUENCE [LARGE SCALE GENOMIC DNA]</scope>
    <source>
        <strain evidence="1 2">So ceGT47</strain>
    </source>
</reference>
<dbReference type="EMBL" id="CP012670">
    <property type="protein sequence ID" value="AUX27540.1"/>
    <property type="molecule type" value="Genomic_DNA"/>
</dbReference>
<dbReference type="RefSeq" id="WP_129355878.1">
    <property type="nucleotide sequence ID" value="NZ_CP012670.1"/>
</dbReference>
<proteinExistence type="predicted"/>